<name>A0ABR6BGE0_9PSEU</name>
<keyword evidence="3" id="KW-0238">DNA-binding</keyword>
<dbReference type="InterPro" id="IPR005149">
    <property type="entry name" value="Tscrpt_reg_PadR_N"/>
</dbReference>
<gene>
    <name evidence="3" type="ORF">BC739_003029</name>
</gene>
<reference evidence="3 4" key="1">
    <citation type="submission" date="2020-08" db="EMBL/GenBank/DDBJ databases">
        <title>Genomic Encyclopedia of Archaeal and Bacterial Type Strains, Phase II (KMG-II): from individual species to whole genera.</title>
        <authorList>
            <person name="Goeker M."/>
        </authorList>
    </citation>
    <scope>NUCLEOTIDE SEQUENCE [LARGE SCALE GENOMIC DNA]</scope>
    <source>
        <strain evidence="3 4">DSM 43850</strain>
    </source>
</reference>
<protein>
    <submittedName>
        <fullName evidence="3">DNA-binding PadR family transcriptional regulator</fullName>
    </submittedName>
</protein>
<dbReference type="Gene3D" id="1.10.10.10">
    <property type="entry name" value="Winged helix-like DNA-binding domain superfamily/Winged helix DNA-binding domain"/>
    <property type="match status" value="1"/>
</dbReference>
<dbReference type="Proteomes" id="UP000517916">
    <property type="component" value="Unassembled WGS sequence"/>
</dbReference>
<dbReference type="RefSeq" id="WP_182837479.1">
    <property type="nucleotide sequence ID" value="NZ_BAAABQ010000059.1"/>
</dbReference>
<dbReference type="InterPro" id="IPR036388">
    <property type="entry name" value="WH-like_DNA-bd_sf"/>
</dbReference>
<sequence>MRHHTHHRHGHGHARFDRTGGFEGQFPHHVPQPPEFPRPQMPGMPFAAGGPWPGALGAMAGFGRGMRGGRRGGMRRQRRGNVRAAVLALLAERPMHGYEMIQELAERTGGLWKPSPGSVYPTLQLLADEGLITASEDGGKRLFTLTELGTEEATKQAAAKPWEDMAGEPDQDALQLHSALTQLFMAVDQITQAGTEDQKARAVEAVNEAKRKIYGLLAEDTSDVDDEEE</sequence>
<evidence type="ECO:0000313" key="4">
    <source>
        <dbReference type="Proteomes" id="UP000517916"/>
    </source>
</evidence>
<accession>A0ABR6BGE0</accession>
<dbReference type="InterPro" id="IPR036390">
    <property type="entry name" value="WH_DNA-bd_sf"/>
</dbReference>
<evidence type="ECO:0000259" key="2">
    <source>
        <dbReference type="Pfam" id="PF03551"/>
    </source>
</evidence>
<organism evidence="3 4">
    <name type="scientific">Kutzneria viridogrisea</name>
    <dbReference type="NCBI Taxonomy" id="47990"/>
    <lineage>
        <taxon>Bacteria</taxon>
        <taxon>Bacillati</taxon>
        <taxon>Actinomycetota</taxon>
        <taxon>Actinomycetes</taxon>
        <taxon>Pseudonocardiales</taxon>
        <taxon>Pseudonocardiaceae</taxon>
        <taxon>Kutzneria</taxon>
    </lineage>
</organism>
<dbReference type="PANTHER" id="PTHR43252">
    <property type="entry name" value="TRANSCRIPTIONAL REGULATOR YQJI"/>
    <property type="match status" value="1"/>
</dbReference>
<dbReference type="EMBL" id="JACJID010000002">
    <property type="protein sequence ID" value="MBA8925830.1"/>
    <property type="molecule type" value="Genomic_DNA"/>
</dbReference>
<feature type="compositionally biased region" description="Basic residues" evidence="1">
    <location>
        <begin position="1"/>
        <end position="13"/>
    </location>
</feature>
<comment type="caution">
    <text evidence="3">The sequence shown here is derived from an EMBL/GenBank/DDBJ whole genome shotgun (WGS) entry which is preliminary data.</text>
</comment>
<dbReference type="GO" id="GO:0003677">
    <property type="term" value="F:DNA binding"/>
    <property type="evidence" value="ECO:0007669"/>
    <property type="project" value="UniProtKB-KW"/>
</dbReference>
<dbReference type="Pfam" id="PF03551">
    <property type="entry name" value="PadR"/>
    <property type="match status" value="1"/>
</dbReference>
<dbReference type="SUPFAM" id="SSF46785">
    <property type="entry name" value="Winged helix' DNA-binding domain"/>
    <property type="match status" value="1"/>
</dbReference>
<proteinExistence type="predicted"/>
<evidence type="ECO:0000256" key="1">
    <source>
        <dbReference type="SAM" id="MobiDB-lite"/>
    </source>
</evidence>
<dbReference type="PANTHER" id="PTHR43252:SF2">
    <property type="entry name" value="TRANSCRIPTION REGULATOR, PADR-LIKE FAMILY"/>
    <property type="match status" value="1"/>
</dbReference>
<keyword evidence="4" id="KW-1185">Reference proteome</keyword>
<feature type="domain" description="Transcription regulator PadR N-terminal" evidence="2">
    <location>
        <begin position="86"/>
        <end position="154"/>
    </location>
</feature>
<feature type="region of interest" description="Disordered" evidence="1">
    <location>
        <begin position="1"/>
        <end position="38"/>
    </location>
</feature>
<evidence type="ECO:0000313" key="3">
    <source>
        <dbReference type="EMBL" id="MBA8925830.1"/>
    </source>
</evidence>